<gene>
    <name evidence="2" type="ORF">MRATA1EN1_LOCUS14750</name>
</gene>
<name>A0ABN8YW17_RANTA</name>
<feature type="compositionally biased region" description="Basic and acidic residues" evidence="1">
    <location>
        <begin position="263"/>
        <end position="275"/>
    </location>
</feature>
<dbReference type="Proteomes" id="UP001176941">
    <property type="component" value="Chromosome 25"/>
</dbReference>
<evidence type="ECO:0000313" key="2">
    <source>
        <dbReference type="EMBL" id="CAI9165788.1"/>
    </source>
</evidence>
<feature type="region of interest" description="Disordered" evidence="1">
    <location>
        <begin position="137"/>
        <end position="204"/>
    </location>
</feature>
<organism evidence="2 3">
    <name type="scientific">Rangifer tarandus platyrhynchus</name>
    <name type="common">Svalbard reindeer</name>
    <dbReference type="NCBI Taxonomy" id="3082113"/>
    <lineage>
        <taxon>Eukaryota</taxon>
        <taxon>Metazoa</taxon>
        <taxon>Chordata</taxon>
        <taxon>Craniata</taxon>
        <taxon>Vertebrata</taxon>
        <taxon>Euteleostomi</taxon>
        <taxon>Mammalia</taxon>
        <taxon>Eutheria</taxon>
        <taxon>Laurasiatheria</taxon>
        <taxon>Artiodactyla</taxon>
        <taxon>Ruminantia</taxon>
        <taxon>Pecora</taxon>
        <taxon>Cervidae</taxon>
        <taxon>Odocoileinae</taxon>
        <taxon>Rangifer</taxon>
    </lineage>
</organism>
<sequence>MRRESRLSLVTGQLRKPEEMRGLAADGERAPSSPGQGVSLAPLPVCERPPPDRPVPTWVSPRGGKTDGSLIISQAPAPVGLSEKQKALRSPQRSSPPVSGSGEREAPPSPAAAAAPPVPSVSRVACFLLKFSLNQTLQPLSPPSDDGPAASHPQGEPFEGVAFPSGERVFVEGPGSSGRPRWDPPSTVAWRGQPAPSLLGSSRTVSPAKMVPTWSVHAGRGTDAVQVRLRLPGRRVGASQARPPQLRHLLLWQPVPALSRSELAPEHPCPGDKAPRRNGTWRVQ</sequence>
<feature type="region of interest" description="Disordered" evidence="1">
    <location>
        <begin position="261"/>
        <end position="284"/>
    </location>
</feature>
<reference evidence="2" key="1">
    <citation type="submission" date="2023-04" db="EMBL/GenBank/DDBJ databases">
        <authorList>
            <consortium name="ELIXIR-Norway"/>
        </authorList>
    </citation>
    <scope>NUCLEOTIDE SEQUENCE [LARGE SCALE GENOMIC DNA]</scope>
</reference>
<feature type="region of interest" description="Disordered" evidence="1">
    <location>
        <begin position="1"/>
        <end position="117"/>
    </location>
</feature>
<evidence type="ECO:0000313" key="3">
    <source>
        <dbReference type="Proteomes" id="UP001176941"/>
    </source>
</evidence>
<accession>A0ABN8YW17</accession>
<feature type="compositionally biased region" description="Basic and acidic residues" evidence="1">
    <location>
        <begin position="15"/>
        <end position="29"/>
    </location>
</feature>
<proteinExistence type="predicted"/>
<protein>
    <submittedName>
        <fullName evidence="2">Uncharacterized protein</fullName>
    </submittedName>
</protein>
<dbReference type="EMBL" id="OX459961">
    <property type="protein sequence ID" value="CAI9165788.1"/>
    <property type="molecule type" value="Genomic_DNA"/>
</dbReference>
<evidence type="ECO:0000256" key="1">
    <source>
        <dbReference type="SAM" id="MobiDB-lite"/>
    </source>
</evidence>
<keyword evidence="3" id="KW-1185">Reference proteome</keyword>